<feature type="binding site" evidence="3">
    <location>
        <position position="63"/>
    </location>
    <ligand>
        <name>a divalent metal cation</name>
        <dbReference type="ChEBI" id="CHEBI:60240"/>
        <label>1</label>
    </ligand>
</feature>
<dbReference type="Gene3D" id="3.40.1390.30">
    <property type="entry name" value="NIF3 (NGG1p interacting factor 3)-like"/>
    <property type="match status" value="2"/>
</dbReference>
<comment type="similarity">
    <text evidence="1">Belongs to the GTP cyclohydrolase I type 2/NIF3 family.</text>
</comment>
<evidence type="ECO:0000256" key="3">
    <source>
        <dbReference type="PIRSR" id="PIRSR602678-1"/>
    </source>
</evidence>
<name>A0A7G5C7C7_9BACL</name>
<proteinExistence type="inferred from homology"/>
<evidence type="ECO:0000256" key="1">
    <source>
        <dbReference type="ARBA" id="ARBA00006964"/>
    </source>
</evidence>
<gene>
    <name evidence="4" type="ORF">FPL14_20830</name>
</gene>
<sequence length="265" mass="29344">MAITIQDVIDALTAPVGAIKNSVDRLIAGNPTTVVTGIAVAFMATRQVLEKAHRSGINLIITHEGTFYSHFDSTETLLANEPVYVAKKQFIDRSGLAIYRFHDGLHRYQPDGIIEGLILELGWHAFVTEHLPHATIVTLPPYTVGEIAEHVKNKLGIGVLRSSGNSSMNCERIGILAGYRGGGELAIPLFERHNLDLVLYGEGPEWETPEYVRDAIHMSRRKALLVLGHLESEQPGMKLLAERLGVLFPGFLVEFYPVEPVFHYI</sequence>
<dbReference type="EMBL" id="CP041969">
    <property type="protein sequence ID" value="QMV45111.1"/>
    <property type="molecule type" value="Genomic_DNA"/>
</dbReference>
<dbReference type="SUPFAM" id="SSF102705">
    <property type="entry name" value="NIF3 (NGG1p interacting factor 3)-like"/>
    <property type="match status" value="1"/>
</dbReference>
<organism evidence="4 5">
    <name type="scientific">Cohnella cholangitidis</name>
    <dbReference type="NCBI Taxonomy" id="2598458"/>
    <lineage>
        <taxon>Bacteria</taxon>
        <taxon>Bacillati</taxon>
        <taxon>Bacillota</taxon>
        <taxon>Bacilli</taxon>
        <taxon>Bacillales</taxon>
        <taxon>Paenibacillaceae</taxon>
        <taxon>Cohnella</taxon>
    </lineage>
</organism>
<feature type="binding site" evidence="3">
    <location>
        <position position="233"/>
    </location>
    <ligand>
        <name>a divalent metal cation</name>
        <dbReference type="ChEBI" id="CHEBI:60240"/>
        <label>1</label>
    </ligand>
</feature>
<keyword evidence="5" id="KW-1185">Reference proteome</keyword>
<evidence type="ECO:0000313" key="5">
    <source>
        <dbReference type="Proteomes" id="UP000515679"/>
    </source>
</evidence>
<reference evidence="4 5" key="1">
    <citation type="submission" date="2019-07" db="EMBL/GenBank/DDBJ databases">
        <authorList>
            <person name="Kim J.K."/>
            <person name="Cheong H.-M."/>
            <person name="Choi Y."/>
            <person name="Hwang K.J."/>
            <person name="Lee S."/>
            <person name="Choi C."/>
        </authorList>
    </citation>
    <scope>NUCLEOTIDE SEQUENCE [LARGE SCALE GENOMIC DNA]</scope>
    <source>
        <strain evidence="4 5">KS 22</strain>
    </source>
</reference>
<dbReference type="Pfam" id="PF01784">
    <property type="entry name" value="DUF34_NIF3"/>
    <property type="match status" value="1"/>
</dbReference>
<dbReference type="RefSeq" id="WP_182304093.1">
    <property type="nucleotide sequence ID" value="NZ_CP041969.1"/>
</dbReference>
<accession>A0A7G5C7C7</accession>
<dbReference type="Proteomes" id="UP000515679">
    <property type="component" value="Chromosome"/>
</dbReference>
<dbReference type="KEGG" id="cchl:FPL14_20830"/>
<dbReference type="InterPro" id="IPR036069">
    <property type="entry name" value="DUF34/NIF3_sf"/>
</dbReference>
<feature type="binding site" evidence="3">
    <location>
        <position position="229"/>
    </location>
    <ligand>
        <name>a divalent metal cation</name>
        <dbReference type="ChEBI" id="CHEBI:60240"/>
        <label>1</label>
    </ligand>
</feature>
<evidence type="ECO:0000256" key="2">
    <source>
        <dbReference type="ARBA" id="ARBA00022112"/>
    </source>
</evidence>
<evidence type="ECO:0000313" key="4">
    <source>
        <dbReference type="EMBL" id="QMV45111.1"/>
    </source>
</evidence>
<dbReference type="AlphaFoldDB" id="A0A7G5C7C7"/>
<keyword evidence="3" id="KW-0479">Metal-binding</keyword>
<dbReference type="GO" id="GO:0046872">
    <property type="term" value="F:metal ion binding"/>
    <property type="evidence" value="ECO:0007669"/>
    <property type="project" value="UniProtKB-KW"/>
</dbReference>
<protein>
    <recommendedName>
        <fullName evidence="2">GTP cyclohydrolase 1 type 2 homolog</fullName>
    </recommendedName>
</protein>
<dbReference type="InterPro" id="IPR002678">
    <property type="entry name" value="DUF34/NIF3"/>
</dbReference>